<proteinExistence type="predicted"/>
<dbReference type="AlphaFoldDB" id="A0A6A7Y1Q5"/>
<dbReference type="SMART" id="SM00849">
    <property type="entry name" value="Lactamase_B"/>
    <property type="match status" value="1"/>
</dbReference>
<dbReference type="InterPro" id="IPR001018">
    <property type="entry name" value="Beta-lactamase_class-B_CS"/>
</dbReference>
<dbReference type="PROSITE" id="PS00743">
    <property type="entry name" value="BETA_LACTAMASE_B_1"/>
    <property type="match status" value="1"/>
</dbReference>
<dbReference type="Proteomes" id="UP000332515">
    <property type="component" value="Unassembled WGS sequence"/>
</dbReference>
<keyword evidence="2" id="KW-0479">Metal-binding</keyword>
<feature type="domain" description="Metallo-beta-lactamase" evidence="5">
    <location>
        <begin position="21"/>
        <end position="200"/>
    </location>
</feature>
<dbReference type="InterPro" id="IPR050698">
    <property type="entry name" value="MBL"/>
</dbReference>
<evidence type="ECO:0000256" key="2">
    <source>
        <dbReference type="ARBA" id="ARBA00022723"/>
    </source>
</evidence>
<dbReference type="GO" id="GO:0008270">
    <property type="term" value="F:zinc ion binding"/>
    <property type="evidence" value="ECO:0007669"/>
    <property type="project" value="InterPro"/>
</dbReference>
<dbReference type="GO" id="GO:0008800">
    <property type="term" value="F:beta-lactamase activity"/>
    <property type="evidence" value="ECO:0007669"/>
    <property type="project" value="InterPro"/>
</dbReference>
<accession>A0A6A7Y1Q5</accession>
<dbReference type="Pfam" id="PF00753">
    <property type="entry name" value="Lactamase_B"/>
    <property type="match status" value="1"/>
</dbReference>
<organism evidence="6 7">
    <name type="scientific">Segnochrobactrum spirostomi</name>
    <dbReference type="NCBI Taxonomy" id="2608987"/>
    <lineage>
        <taxon>Bacteria</taxon>
        <taxon>Pseudomonadati</taxon>
        <taxon>Pseudomonadota</taxon>
        <taxon>Alphaproteobacteria</taxon>
        <taxon>Hyphomicrobiales</taxon>
        <taxon>Segnochrobactraceae</taxon>
        <taxon>Segnochrobactrum</taxon>
    </lineage>
</organism>
<comment type="caution">
    <text evidence="6">The sequence shown here is derived from an EMBL/GenBank/DDBJ whole genome shotgun (WGS) entry which is preliminary data.</text>
</comment>
<evidence type="ECO:0000256" key="4">
    <source>
        <dbReference type="ARBA" id="ARBA00022833"/>
    </source>
</evidence>
<evidence type="ECO:0000313" key="6">
    <source>
        <dbReference type="EMBL" id="MQT11809.1"/>
    </source>
</evidence>
<dbReference type="GO" id="GO:0004521">
    <property type="term" value="F:RNA endonuclease activity"/>
    <property type="evidence" value="ECO:0007669"/>
    <property type="project" value="TreeGrafter"/>
</dbReference>
<dbReference type="SUPFAM" id="SSF56281">
    <property type="entry name" value="Metallo-hydrolase/oxidoreductase"/>
    <property type="match status" value="1"/>
</dbReference>
<reference evidence="6 7" key="1">
    <citation type="submission" date="2019-09" db="EMBL/GenBank/DDBJ databases">
        <title>Segnochrobactrum spirostomi gen. nov., sp. nov., isolated from the ciliate Spirostomum cf. yagiui and description of a novel family, Segnochrobactraceae fam. nov. within the order Rhizobiales of the class Alphaproteobacteria.</title>
        <authorList>
            <person name="Akter S."/>
            <person name="Shazib S.U.A."/>
            <person name="Shin M.K."/>
        </authorList>
    </citation>
    <scope>NUCLEOTIDE SEQUENCE [LARGE SCALE GENOMIC DNA]</scope>
    <source>
        <strain evidence="6 7">Sp-1</strain>
    </source>
</reference>
<keyword evidence="7" id="KW-1185">Reference proteome</keyword>
<gene>
    <name evidence="6" type="ORF">F0357_03785</name>
</gene>
<dbReference type="GO" id="GO:0017001">
    <property type="term" value="P:antibiotic catabolic process"/>
    <property type="evidence" value="ECO:0007669"/>
    <property type="project" value="InterPro"/>
</dbReference>
<evidence type="ECO:0000256" key="3">
    <source>
        <dbReference type="ARBA" id="ARBA00022801"/>
    </source>
</evidence>
<evidence type="ECO:0000256" key="1">
    <source>
        <dbReference type="ARBA" id="ARBA00001947"/>
    </source>
</evidence>
<keyword evidence="3 6" id="KW-0378">Hydrolase</keyword>
<dbReference type="PANTHER" id="PTHR11203">
    <property type="entry name" value="CLEAVAGE AND POLYADENYLATION SPECIFICITY FACTOR FAMILY MEMBER"/>
    <property type="match status" value="1"/>
</dbReference>
<dbReference type="Gene3D" id="3.60.15.10">
    <property type="entry name" value="Ribonuclease Z/Hydroxyacylglutathione hydrolase-like"/>
    <property type="match status" value="1"/>
</dbReference>
<sequence length="378" mass="39914">MTTNEFRDGRLILVSGLDGKSPACFLIESGGRRILLDLGVGANGEPVEGIDRIGRVDALLISHCHTDHVGGLIHLDRIGNPPVFATEETWSIVDRLHPGAPKQVPPASLRKLLPLQGSLEISGIEVKTGRDGHAPGGVWLWLGLADGFLYTGDYSTESVVYPFDETPKAALALVDASYGGHTEAIEPQVARLAEKIAGGAVLPVPVGGRGPEIALRLEELGLPRAWLDPNVFEQMERLASAMDRSAETTAHAAAARFLAEPMAAEPKPTDIVICTNGAADDGMSAELLARWGGSVPFVFTGHVPKETPAHEAVARGHATIHRINVHPRLGDNARLARVIGARRVVPGFSTDEGRAALAAALSGDPIAVVTDREIPLAG</sequence>
<name>A0A6A7Y1Q5_9HYPH</name>
<evidence type="ECO:0000259" key="5">
    <source>
        <dbReference type="SMART" id="SM00849"/>
    </source>
</evidence>
<evidence type="ECO:0000313" key="7">
    <source>
        <dbReference type="Proteomes" id="UP000332515"/>
    </source>
</evidence>
<dbReference type="InterPro" id="IPR001279">
    <property type="entry name" value="Metallo-B-lactamas"/>
</dbReference>
<dbReference type="RefSeq" id="WP_153478932.1">
    <property type="nucleotide sequence ID" value="NZ_VWNA01000001.1"/>
</dbReference>
<comment type="cofactor">
    <cofactor evidence="1">
        <name>Zn(2+)</name>
        <dbReference type="ChEBI" id="CHEBI:29105"/>
    </cofactor>
</comment>
<protein>
    <submittedName>
        <fullName evidence="6">MBL fold metallo-hydrolase</fullName>
    </submittedName>
</protein>
<dbReference type="PANTHER" id="PTHR11203:SF37">
    <property type="entry name" value="INTEGRATOR COMPLEX SUBUNIT 11"/>
    <property type="match status" value="1"/>
</dbReference>
<keyword evidence="4" id="KW-0862">Zinc</keyword>
<dbReference type="EMBL" id="VWNA01000001">
    <property type="protein sequence ID" value="MQT11809.1"/>
    <property type="molecule type" value="Genomic_DNA"/>
</dbReference>
<dbReference type="InterPro" id="IPR036866">
    <property type="entry name" value="RibonucZ/Hydroxyglut_hydro"/>
</dbReference>